<dbReference type="EMBL" id="FNCJ01000002">
    <property type="protein sequence ID" value="SDG21920.1"/>
    <property type="molecule type" value="Genomic_DNA"/>
</dbReference>
<proteinExistence type="predicted"/>
<feature type="region of interest" description="Disordered" evidence="1">
    <location>
        <begin position="1"/>
        <end position="25"/>
    </location>
</feature>
<dbReference type="Proteomes" id="UP000199706">
    <property type="component" value="Unassembled WGS sequence"/>
</dbReference>
<evidence type="ECO:0000313" key="3">
    <source>
        <dbReference type="Proteomes" id="UP000199706"/>
    </source>
</evidence>
<organism evidence="2 3">
    <name type="scientific">Paraburkholderia phenazinium</name>
    <dbReference type="NCBI Taxonomy" id="60549"/>
    <lineage>
        <taxon>Bacteria</taxon>
        <taxon>Pseudomonadati</taxon>
        <taxon>Pseudomonadota</taxon>
        <taxon>Betaproteobacteria</taxon>
        <taxon>Burkholderiales</taxon>
        <taxon>Burkholderiaceae</taxon>
        <taxon>Paraburkholderia</taxon>
    </lineage>
</organism>
<accession>A0A1G7SI70</accession>
<evidence type="ECO:0000256" key="1">
    <source>
        <dbReference type="SAM" id="MobiDB-lite"/>
    </source>
</evidence>
<gene>
    <name evidence="2" type="ORF">SAMN05216466_102505</name>
</gene>
<dbReference type="AlphaFoldDB" id="A0A1G7SI70"/>
<dbReference type="OrthoDB" id="9009054at2"/>
<name>A0A1G7SI70_9BURK</name>
<feature type="compositionally biased region" description="Basic and acidic residues" evidence="1">
    <location>
        <begin position="9"/>
        <end position="25"/>
    </location>
</feature>
<dbReference type="RefSeq" id="WP_090682643.1">
    <property type="nucleotide sequence ID" value="NZ_CADERL010000002.1"/>
</dbReference>
<reference evidence="2 3" key="1">
    <citation type="submission" date="2016-10" db="EMBL/GenBank/DDBJ databases">
        <authorList>
            <person name="de Groot N.N."/>
        </authorList>
    </citation>
    <scope>NUCLEOTIDE SEQUENCE [LARGE SCALE GENOMIC DNA]</scope>
    <source>
        <strain evidence="2 3">LMG 2247</strain>
    </source>
</reference>
<protein>
    <submittedName>
        <fullName evidence="2">Uncharacterized protein</fullName>
    </submittedName>
</protein>
<evidence type="ECO:0000313" key="2">
    <source>
        <dbReference type="EMBL" id="SDG21920.1"/>
    </source>
</evidence>
<sequence length="157" mass="16770">MNTKHGKKEHLEAAASHHEQAGRFHREASRHFEEGKDFNHAAHQAVMAHGHALHAIAEANDALKHPASAPLVVPPAPGSADGKTNAAQHHALAGELHEQAAQHLRSAVKHFDQDRGAVAHEAQLALTLALRALSHGNEAAKQHVLALRDKDPAKSTA</sequence>